<dbReference type="InterPro" id="IPR036860">
    <property type="entry name" value="SH2_dom_sf"/>
</dbReference>
<protein>
    <submittedName>
        <fullName evidence="1">Uncharacterized protein</fullName>
    </submittedName>
</protein>
<organism evidence="1">
    <name type="scientific">Pithovirus LCPAC304</name>
    <dbReference type="NCBI Taxonomy" id="2506594"/>
    <lineage>
        <taxon>Viruses</taxon>
        <taxon>Pithoviruses</taxon>
    </lineage>
</organism>
<proteinExistence type="predicted"/>
<dbReference type="SUPFAM" id="SSF55550">
    <property type="entry name" value="SH2 domain"/>
    <property type="match status" value="1"/>
</dbReference>
<sequence>MEFETLRDVLKEKNRSVYEVIQSQDLDEVSFYHHSDDEVDTLSVFYKDARELLTANGFWRDLFLLNCTPISPLKRRFSKLNPISAVRMMYKWLNISDGSMNRTNIEAAQTFLQENWLHPDFYPFLPRSLASNTLCAMESATILCRMSSTKNLCISFTFYAEDTVHHVRMLFDTTTKTLIPRYMRHEPDAHKDPLSGKTIEEVKSAILSRESH</sequence>
<accession>A0A481ZAW3</accession>
<name>A0A481ZAW3_9VIRU</name>
<evidence type="ECO:0000313" key="1">
    <source>
        <dbReference type="EMBL" id="QBK92310.1"/>
    </source>
</evidence>
<gene>
    <name evidence="1" type="ORF">LCPAC304_06570</name>
</gene>
<dbReference type="EMBL" id="MK500573">
    <property type="protein sequence ID" value="QBK92310.1"/>
    <property type="molecule type" value="Genomic_DNA"/>
</dbReference>
<reference evidence="1" key="1">
    <citation type="journal article" date="2019" name="MBio">
        <title>Virus Genomes from Deep Sea Sediments Expand the Ocean Megavirome and Support Independent Origins of Viral Gigantism.</title>
        <authorList>
            <person name="Backstrom D."/>
            <person name="Yutin N."/>
            <person name="Jorgensen S.L."/>
            <person name="Dharamshi J."/>
            <person name="Homa F."/>
            <person name="Zaremba-Niedwiedzka K."/>
            <person name="Spang A."/>
            <person name="Wolf Y.I."/>
            <person name="Koonin E.V."/>
            <person name="Ettema T.J."/>
        </authorList>
    </citation>
    <scope>NUCLEOTIDE SEQUENCE</scope>
</reference>